<evidence type="ECO:0000313" key="3">
    <source>
        <dbReference type="Proteomes" id="UP001596298"/>
    </source>
</evidence>
<gene>
    <name evidence="2" type="ORF">ACFQDH_03950</name>
</gene>
<dbReference type="Proteomes" id="UP001596298">
    <property type="component" value="Unassembled WGS sequence"/>
</dbReference>
<comment type="caution">
    <text evidence="2">The sequence shown here is derived from an EMBL/GenBank/DDBJ whole genome shotgun (WGS) entry which is preliminary data.</text>
</comment>
<accession>A0ABW2ADB8</accession>
<sequence>MPADEFESTVEQLYAGPPGQFIAQRDAAVKRARAAGDKEVADQLKALRRPTVAAALLNQLHRRDGARLDELLELGEQLRAAQSKLDVASMKSLSAQRNSLVSQLTSEIADASDEPLSATVQEQLSDTLVAAVADAAAGRAVGSGRLVSGLRYSGFGDVDLQDAVAIPLRQPLEAPDDTPEDEPRAEETEDETARRQAQQQADAEQQLAAAADALTAAQKAEESAQQSAELAERALTAARRTAKATRTRAEQATAARSAAEQALAAAQELAAGTTES</sequence>
<evidence type="ECO:0000313" key="2">
    <source>
        <dbReference type="EMBL" id="MFC6704441.1"/>
    </source>
</evidence>
<feature type="compositionally biased region" description="Basic and acidic residues" evidence="1">
    <location>
        <begin position="181"/>
        <end position="194"/>
    </location>
</feature>
<dbReference type="RefSeq" id="WP_382398673.1">
    <property type="nucleotide sequence ID" value="NZ_JBHSWH010000001.1"/>
</dbReference>
<dbReference type="EMBL" id="JBHSWH010000001">
    <property type="protein sequence ID" value="MFC6704441.1"/>
    <property type="molecule type" value="Genomic_DNA"/>
</dbReference>
<feature type="compositionally biased region" description="Low complexity" evidence="1">
    <location>
        <begin position="195"/>
        <end position="239"/>
    </location>
</feature>
<organism evidence="2 3">
    <name type="scientific">Flexivirga alba</name>
    <dbReference type="NCBI Taxonomy" id="702742"/>
    <lineage>
        <taxon>Bacteria</taxon>
        <taxon>Bacillati</taxon>
        <taxon>Actinomycetota</taxon>
        <taxon>Actinomycetes</taxon>
        <taxon>Micrococcales</taxon>
        <taxon>Dermacoccaceae</taxon>
        <taxon>Flexivirga</taxon>
    </lineage>
</organism>
<proteinExistence type="predicted"/>
<evidence type="ECO:0008006" key="4">
    <source>
        <dbReference type="Google" id="ProtNLM"/>
    </source>
</evidence>
<evidence type="ECO:0000256" key="1">
    <source>
        <dbReference type="SAM" id="MobiDB-lite"/>
    </source>
</evidence>
<protein>
    <recommendedName>
        <fullName evidence="4">Transposase</fullName>
    </recommendedName>
</protein>
<feature type="compositionally biased region" description="Low complexity" evidence="1">
    <location>
        <begin position="250"/>
        <end position="276"/>
    </location>
</feature>
<keyword evidence="3" id="KW-1185">Reference proteome</keyword>
<feature type="region of interest" description="Disordered" evidence="1">
    <location>
        <begin position="170"/>
        <end position="276"/>
    </location>
</feature>
<dbReference type="SUPFAM" id="SSF58104">
    <property type="entry name" value="Methyl-accepting chemotaxis protein (MCP) signaling domain"/>
    <property type="match status" value="1"/>
</dbReference>
<name>A0ABW2ADB8_9MICO</name>
<reference evidence="3" key="1">
    <citation type="journal article" date="2019" name="Int. J. Syst. Evol. Microbiol.">
        <title>The Global Catalogue of Microorganisms (GCM) 10K type strain sequencing project: providing services to taxonomists for standard genome sequencing and annotation.</title>
        <authorList>
            <consortium name="The Broad Institute Genomics Platform"/>
            <consortium name="The Broad Institute Genome Sequencing Center for Infectious Disease"/>
            <person name="Wu L."/>
            <person name="Ma J."/>
        </authorList>
    </citation>
    <scope>NUCLEOTIDE SEQUENCE [LARGE SCALE GENOMIC DNA]</scope>
    <source>
        <strain evidence="3">CCUG 58127</strain>
    </source>
</reference>